<feature type="binding site" evidence="7">
    <location>
        <position position="68"/>
    </location>
    <ligand>
        <name>tRNA</name>
        <dbReference type="ChEBI" id="CHEBI:17843"/>
    </ligand>
</feature>
<evidence type="ECO:0000256" key="7">
    <source>
        <dbReference type="HAMAP-Rule" id="MF_00083"/>
    </source>
</evidence>
<feature type="site" description="Discriminates between blocked and unblocked aminoacyl-tRNA" evidence="7">
    <location>
        <position position="9"/>
    </location>
</feature>
<evidence type="ECO:0000256" key="4">
    <source>
        <dbReference type="ARBA" id="ARBA00022884"/>
    </source>
</evidence>
<feature type="active site" description="Proton acceptor" evidence="7">
    <location>
        <position position="19"/>
    </location>
</feature>
<dbReference type="RefSeq" id="WP_330199104.1">
    <property type="nucleotide sequence ID" value="NZ_JAZDRP010000004.1"/>
</dbReference>
<dbReference type="PANTHER" id="PTHR17224:SF1">
    <property type="entry name" value="PEPTIDYL-TRNA HYDROLASE"/>
    <property type="match status" value="1"/>
</dbReference>
<keyword evidence="7" id="KW-0963">Cytoplasm</keyword>
<keyword evidence="2 7" id="KW-0820">tRNA-binding</keyword>
<dbReference type="Proteomes" id="UP001354971">
    <property type="component" value="Unassembled WGS sequence"/>
</dbReference>
<dbReference type="InterPro" id="IPR001328">
    <property type="entry name" value="Pept_tRNA_hydro"/>
</dbReference>
<comment type="catalytic activity">
    <reaction evidence="7 8">
        <text>an N-acyl-L-alpha-aminoacyl-tRNA + H2O = an N-acyl-L-amino acid + a tRNA + H(+)</text>
        <dbReference type="Rhea" id="RHEA:54448"/>
        <dbReference type="Rhea" id="RHEA-COMP:10123"/>
        <dbReference type="Rhea" id="RHEA-COMP:13883"/>
        <dbReference type="ChEBI" id="CHEBI:15377"/>
        <dbReference type="ChEBI" id="CHEBI:15378"/>
        <dbReference type="ChEBI" id="CHEBI:59874"/>
        <dbReference type="ChEBI" id="CHEBI:78442"/>
        <dbReference type="ChEBI" id="CHEBI:138191"/>
        <dbReference type="EC" id="3.1.1.29"/>
    </reaction>
</comment>
<dbReference type="PROSITE" id="PS01195">
    <property type="entry name" value="PEPT_TRNA_HYDROL_1"/>
    <property type="match status" value="1"/>
</dbReference>
<dbReference type="InterPro" id="IPR036416">
    <property type="entry name" value="Pept_tRNA_hydro_sf"/>
</dbReference>
<dbReference type="Gene3D" id="3.40.50.1470">
    <property type="entry name" value="Peptidyl-tRNA hydrolase"/>
    <property type="match status" value="1"/>
</dbReference>
<comment type="function">
    <text evidence="7">Hydrolyzes ribosome-free peptidyl-tRNAs (with 1 or more amino acids incorporated), which drop off the ribosome during protein synthesis, or as a result of ribosome stalling.</text>
</comment>
<accession>A0ABU7LS22</accession>
<dbReference type="SUPFAM" id="SSF53178">
    <property type="entry name" value="Peptidyl-tRNA hydrolase-like"/>
    <property type="match status" value="1"/>
</dbReference>
<evidence type="ECO:0000313" key="10">
    <source>
        <dbReference type="EMBL" id="MEE2526441.1"/>
    </source>
</evidence>
<dbReference type="EC" id="3.1.1.29" evidence="1 7"/>
<dbReference type="PANTHER" id="PTHR17224">
    <property type="entry name" value="PEPTIDYL-TRNA HYDROLASE"/>
    <property type="match status" value="1"/>
</dbReference>
<comment type="function">
    <text evidence="7">Catalyzes the release of premature peptidyl moieties from peptidyl-tRNA molecules trapped in stalled 50S ribosomal subunits, and thus maintains levels of free tRNAs and 50S ribosomes.</text>
</comment>
<dbReference type="EMBL" id="JAZDRP010000004">
    <property type="protein sequence ID" value="MEE2526441.1"/>
    <property type="molecule type" value="Genomic_DNA"/>
</dbReference>
<evidence type="ECO:0000256" key="5">
    <source>
        <dbReference type="ARBA" id="ARBA00038063"/>
    </source>
</evidence>
<dbReference type="Pfam" id="PF01195">
    <property type="entry name" value="Pept_tRNA_hydro"/>
    <property type="match status" value="1"/>
</dbReference>
<gene>
    <name evidence="7 10" type="primary">pth</name>
    <name evidence="10" type="ORF">V0U79_08685</name>
</gene>
<evidence type="ECO:0000256" key="8">
    <source>
        <dbReference type="RuleBase" id="RU000673"/>
    </source>
</evidence>
<evidence type="ECO:0000256" key="3">
    <source>
        <dbReference type="ARBA" id="ARBA00022801"/>
    </source>
</evidence>
<feature type="binding site" evidence="7">
    <location>
        <position position="14"/>
    </location>
    <ligand>
        <name>tRNA</name>
        <dbReference type="ChEBI" id="CHEBI:17843"/>
    </ligand>
</feature>
<evidence type="ECO:0000256" key="9">
    <source>
        <dbReference type="RuleBase" id="RU004320"/>
    </source>
</evidence>
<feature type="binding site" evidence="7">
    <location>
        <position position="70"/>
    </location>
    <ligand>
        <name>tRNA</name>
        <dbReference type="ChEBI" id="CHEBI:17843"/>
    </ligand>
</feature>
<keyword evidence="3 7" id="KW-0378">Hydrolase</keyword>
<keyword evidence="11" id="KW-1185">Reference proteome</keyword>
<evidence type="ECO:0000313" key="11">
    <source>
        <dbReference type="Proteomes" id="UP001354971"/>
    </source>
</evidence>
<organism evidence="10 11">
    <name type="scientific">Hyphobacterium lacteum</name>
    <dbReference type="NCBI Taxonomy" id="3116575"/>
    <lineage>
        <taxon>Bacteria</taxon>
        <taxon>Pseudomonadati</taxon>
        <taxon>Pseudomonadota</taxon>
        <taxon>Alphaproteobacteria</taxon>
        <taxon>Maricaulales</taxon>
        <taxon>Maricaulaceae</taxon>
        <taxon>Hyphobacterium</taxon>
    </lineage>
</organism>
<evidence type="ECO:0000256" key="2">
    <source>
        <dbReference type="ARBA" id="ARBA00022555"/>
    </source>
</evidence>
<comment type="similarity">
    <text evidence="5 7 9">Belongs to the PTH family.</text>
</comment>
<feature type="binding site" evidence="7">
    <location>
        <position position="116"/>
    </location>
    <ligand>
        <name>tRNA</name>
        <dbReference type="ChEBI" id="CHEBI:17843"/>
    </ligand>
</feature>
<protein>
    <recommendedName>
        <fullName evidence="6 7">Peptidyl-tRNA hydrolase</fullName>
        <shortName evidence="7">Pth</shortName>
        <ecNumber evidence="1 7">3.1.1.29</ecNumber>
    </recommendedName>
</protein>
<dbReference type="HAMAP" id="MF_00083">
    <property type="entry name" value="Pept_tRNA_hydro_bact"/>
    <property type="match status" value="1"/>
</dbReference>
<comment type="subcellular location">
    <subcellularLocation>
        <location evidence="7">Cytoplasm</location>
    </subcellularLocation>
</comment>
<comment type="subunit">
    <text evidence="7">Monomer.</text>
</comment>
<sequence length="200" mass="21769">MLLIAGLGNPDSKYRYNRHNIGFLTLDRIADDWRLGPWKAKFQGAACDGTIDTPEGPKKVLLLKPGTYYNESGRAVGEAARYYNIPASQIVVFHDELDLAPGKFRLKTGGGHAGNNGLRSIMAHVEGDFRRGRIGIGHPGDKNRVTGYVLSDIPKADQRWAGDLMDAIARSVPLLAAGEFDAFQTKVTHLAPAPGQTDKD</sequence>
<dbReference type="CDD" id="cd00462">
    <property type="entry name" value="PTH"/>
    <property type="match status" value="1"/>
</dbReference>
<name>A0ABU7LS22_9PROT</name>
<dbReference type="NCBIfam" id="TIGR00447">
    <property type="entry name" value="pth"/>
    <property type="match status" value="1"/>
</dbReference>
<evidence type="ECO:0000256" key="1">
    <source>
        <dbReference type="ARBA" id="ARBA00013260"/>
    </source>
</evidence>
<evidence type="ECO:0000256" key="6">
    <source>
        <dbReference type="ARBA" id="ARBA00050038"/>
    </source>
</evidence>
<dbReference type="GO" id="GO:0004045">
    <property type="term" value="F:peptidyl-tRNA hydrolase activity"/>
    <property type="evidence" value="ECO:0007669"/>
    <property type="project" value="UniProtKB-EC"/>
</dbReference>
<feature type="site" description="Stabilizes the basic form of H active site to accept a proton" evidence="7">
    <location>
        <position position="95"/>
    </location>
</feature>
<proteinExistence type="inferred from homology"/>
<keyword evidence="4 7" id="KW-0694">RNA-binding</keyword>
<comment type="caution">
    <text evidence="10">The sequence shown here is derived from an EMBL/GenBank/DDBJ whole genome shotgun (WGS) entry which is preliminary data.</text>
</comment>
<reference evidence="10 11" key="1">
    <citation type="submission" date="2024-01" db="EMBL/GenBank/DDBJ databases">
        <title>Hyphobacterium bacterium isolated from marine sediment.</title>
        <authorList>
            <person name="Zhao S."/>
        </authorList>
    </citation>
    <scope>NUCLEOTIDE SEQUENCE [LARGE SCALE GENOMIC DNA]</scope>
    <source>
        <strain evidence="11">HN65</strain>
    </source>
</reference>
<dbReference type="InterPro" id="IPR018171">
    <property type="entry name" value="Pept_tRNA_hydro_CS"/>
</dbReference>